<sequence length="132" mass="14313">MEIIAAVEALSALAQPHRLAAFRLLICEGPSGLPAGAIAERIAVPPSTLSHHLAHLERAGLLRSWRVERRIFYAVDVEGTRRLVTFLTEDCCQGRPEICGYGKGGSRSDDHDLPQSGLRDVAQCPCDDPELG</sequence>
<reference evidence="6" key="1">
    <citation type="submission" date="2018-07" db="EMBL/GenBank/DDBJ databases">
        <authorList>
            <person name="Quirk P.G."/>
            <person name="Krulwich T.A."/>
        </authorList>
    </citation>
    <scope>NUCLEOTIDE SEQUENCE</scope>
</reference>
<dbReference type="InterPro" id="IPR036390">
    <property type="entry name" value="WH_DNA-bd_sf"/>
</dbReference>
<evidence type="ECO:0000259" key="5">
    <source>
        <dbReference type="PROSITE" id="PS50987"/>
    </source>
</evidence>
<evidence type="ECO:0000256" key="1">
    <source>
        <dbReference type="ARBA" id="ARBA00023015"/>
    </source>
</evidence>
<evidence type="ECO:0000313" key="6">
    <source>
        <dbReference type="EMBL" id="SUS07099.1"/>
    </source>
</evidence>
<proteinExistence type="predicted"/>
<keyword evidence="2" id="KW-0238">DNA-binding</keyword>
<dbReference type="SUPFAM" id="SSF46785">
    <property type="entry name" value="Winged helix' DNA-binding domain"/>
    <property type="match status" value="1"/>
</dbReference>
<feature type="region of interest" description="Disordered" evidence="4">
    <location>
        <begin position="100"/>
        <end position="132"/>
    </location>
</feature>
<dbReference type="PRINTS" id="PR00778">
    <property type="entry name" value="HTHARSR"/>
</dbReference>
<gene>
    <name evidence="6" type="ORF">DF3PB_3790002</name>
</gene>
<keyword evidence="1" id="KW-0805">Transcription regulation</keyword>
<dbReference type="InterPro" id="IPR011991">
    <property type="entry name" value="ArsR-like_HTH"/>
</dbReference>
<protein>
    <submittedName>
        <fullName evidence="6">Transcriptional regulator, ArsR family</fullName>
    </submittedName>
</protein>
<dbReference type="Gene3D" id="1.10.10.10">
    <property type="entry name" value="Winged helix-like DNA-binding domain superfamily/Winged helix DNA-binding domain"/>
    <property type="match status" value="1"/>
</dbReference>
<feature type="domain" description="HTH arsR-type" evidence="5">
    <location>
        <begin position="1"/>
        <end position="95"/>
    </location>
</feature>
<dbReference type="PANTHER" id="PTHR43132:SF2">
    <property type="entry name" value="ARSENICAL RESISTANCE OPERON REPRESSOR ARSR-RELATED"/>
    <property type="match status" value="1"/>
</dbReference>
<dbReference type="PANTHER" id="PTHR43132">
    <property type="entry name" value="ARSENICAL RESISTANCE OPERON REPRESSOR ARSR-RELATED"/>
    <property type="match status" value="1"/>
</dbReference>
<keyword evidence="3" id="KW-0804">Transcription</keyword>
<dbReference type="CDD" id="cd00090">
    <property type="entry name" value="HTH_ARSR"/>
    <property type="match status" value="1"/>
</dbReference>
<evidence type="ECO:0000256" key="2">
    <source>
        <dbReference type="ARBA" id="ARBA00023125"/>
    </source>
</evidence>
<dbReference type="GO" id="GO:0003677">
    <property type="term" value="F:DNA binding"/>
    <property type="evidence" value="ECO:0007669"/>
    <property type="project" value="UniProtKB-KW"/>
</dbReference>
<name>A0A380THC9_9ZZZZ</name>
<dbReference type="InterPro" id="IPR036388">
    <property type="entry name" value="WH-like_DNA-bd_sf"/>
</dbReference>
<dbReference type="EMBL" id="UIDG01000311">
    <property type="protein sequence ID" value="SUS07099.1"/>
    <property type="molecule type" value="Genomic_DNA"/>
</dbReference>
<dbReference type="Pfam" id="PF12840">
    <property type="entry name" value="HTH_20"/>
    <property type="match status" value="1"/>
</dbReference>
<dbReference type="InterPro" id="IPR051011">
    <property type="entry name" value="Metal_resp_trans_reg"/>
</dbReference>
<dbReference type="InterPro" id="IPR001845">
    <property type="entry name" value="HTH_ArsR_DNA-bd_dom"/>
</dbReference>
<organism evidence="6">
    <name type="scientific">metagenome</name>
    <dbReference type="NCBI Taxonomy" id="256318"/>
    <lineage>
        <taxon>unclassified sequences</taxon>
        <taxon>metagenomes</taxon>
    </lineage>
</organism>
<accession>A0A380THC9</accession>
<evidence type="ECO:0000256" key="4">
    <source>
        <dbReference type="SAM" id="MobiDB-lite"/>
    </source>
</evidence>
<dbReference type="NCBIfam" id="NF033788">
    <property type="entry name" value="HTH_metalloreg"/>
    <property type="match status" value="1"/>
</dbReference>
<dbReference type="GO" id="GO:0003700">
    <property type="term" value="F:DNA-binding transcription factor activity"/>
    <property type="evidence" value="ECO:0007669"/>
    <property type="project" value="InterPro"/>
</dbReference>
<dbReference type="PROSITE" id="PS50987">
    <property type="entry name" value="HTH_ARSR_2"/>
    <property type="match status" value="1"/>
</dbReference>
<dbReference type="AlphaFoldDB" id="A0A380THC9"/>
<dbReference type="SMART" id="SM00418">
    <property type="entry name" value="HTH_ARSR"/>
    <property type="match status" value="1"/>
</dbReference>
<evidence type="ECO:0000256" key="3">
    <source>
        <dbReference type="ARBA" id="ARBA00023163"/>
    </source>
</evidence>